<evidence type="ECO:0000313" key="2">
    <source>
        <dbReference type="EMBL" id="MFD1194047.1"/>
    </source>
</evidence>
<dbReference type="GO" id="GO:0008814">
    <property type="term" value="F:citrate CoA-transferase activity"/>
    <property type="evidence" value="ECO:0007669"/>
    <property type="project" value="UniProtKB-EC"/>
</dbReference>
<dbReference type="RefSeq" id="WP_380789411.1">
    <property type="nucleotide sequence ID" value="NZ_JBHTKR010000002.1"/>
</dbReference>
<organism evidence="2 3">
    <name type="scientific">Seohaeicola saemankumensis</name>
    <dbReference type="NCBI Taxonomy" id="481181"/>
    <lineage>
        <taxon>Bacteria</taxon>
        <taxon>Pseudomonadati</taxon>
        <taxon>Pseudomonadota</taxon>
        <taxon>Alphaproteobacteria</taxon>
        <taxon>Rhodobacterales</taxon>
        <taxon>Roseobacteraceae</taxon>
        <taxon>Seohaeicola</taxon>
    </lineage>
</organism>
<comment type="caution">
    <text evidence="2">The sequence shown here is derived from an EMBL/GenBank/DDBJ whole genome shotgun (WGS) entry which is preliminary data.</text>
</comment>
<keyword evidence="3" id="KW-1185">Reference proteome</keyword>
<dbReference type="EMBL" id="JBHTKR010000002">
    <property type="protein sequence ID" value="MFD1194047.1"/>
    <property type="molecule type" value="Genomic_DNA"/>
</dbReference>
<comment type="catalytic activity">
    <reaction evidence="1">
        <text>citrate + acetyl-CoA = (3S)-citryl-CoA + acetate</text>
        <dbReference type="Rhea" id="RHEA:19405"/>
        <dbReference type="ChEBI" id="CHEBI:16947"/>
        <dbReference type="ChEBI" id="CHEBI:30089"/>
        <dbReference type="ChEBI" id="CHEBI:57288"/>
        <dbReference type="ChEBI" id="CHEBI:57321"/>
        <dbReference type="EC" id="2.8.3.10"/>
    </reaction>
</comment>
<keyword evidence="1 2" id="KW-0808">Transferase</keyword>
<evidence type="ECO:0000313" key="3">
    <source>
        <dbReference type="Proteomes" id="UP001597151"/>
    </source>
</evidence>
<dbReference type="InterPro" id="IPR037171">
    <property type="entry name" value="NagB/RpiA_transferase-like"/>
</dbReference>
<protein>
    <recommendedName>
        <fullName evidence="1">Citrate lyase alpha chain</fullName>
        <shortName evidence="1">Citrase alpha chain</shortName>
        <ecNumber evidence="1">2.8.3.10</ecNumber>
        <ecNumber evidence="1">4.1.3.6</ecNumber>
    </recommendedName>
    <alternativeName>
        <fullName evidence="1">Citrate (pro-3S)-lyase alpha chain</fullName>
    </alternativeName>
    <alternativeName>
        <fullName evidence="1">Citrate CoA-transferase subunit</fullName>
    </alternativeName>
</protein>
<comment type="catalytic activity">
    <reaction evidence="1">
        <text>citrate = oxaloacetate + acetate</text>
        <dbReference type="Rhea" id="RHEA:10760"/>
        <dbReference type="ChEBI" id="CHEBI:16452"/>
        <dbReference type="ChEBI" id="CHEBI:16947"/>
        <dbReference type="ChEBI" id="CHEBI:30089"/>
        <dbReference type="EC" id="4.1.3.6"/>
    </reaction>
</comment>
<dbReference type="InterPro" id="IPR006472">
    <property type="entry name" value="Citrate_lyase_asu"/>
</dbReference>
<dbReference type="GO" id="GO:0008815">
    <property type="term" value="F:citrate (pro-3S)-lyase activity"/>
    <property type="evidence" value="ECO:0007669"/>
    <property type="project" value="UniProtKB-EC"/>
</dbReference>
<dbReference type="PANTHER" id="PTHR40596:SF1">
    <property type="entry name" value="CITRATE LYASE ALPHA CHAIN"/>
    <property type="match status" value="1"/>
</dbReference>
<dbReference type="SUPFAM" id="SSF100950">
    <property type="entry name" value="NagB/RpiA/CoA transferase-like"/>
    <property type="match status" value="2"/>
</dbReference>
<accession>A0ABW3TAT4</accession>
<dbReference type="Proteomes" id="UP001597151">
    <property type="component" value="Unassembled WGS sequence"/>
</dbReference>
<name>A0ABW3TAT4_9RHOB</name>
<keyword evidence="1" id="KW-0963">Cytoplasm</keyword>
<dbReference type="Pfam" id="PF04223">
    <property type="entry name" value="CitF"/>
    <property type="match status" value="1"/>
</dbReference>
<dbReference type="PIRSF" id="PIRSF009451">
    <property type="entry name" value="Citrt_lyas_alpha"/>
    <property type="match status" value="1"/>
</dbReference>
<dbReference type="PANTHER" id="PTHR40596">
    <property type="entry name" value="CITRATE LYASE ALPHA CHAIN"/>
    <property type="match status" value="1"/>
</dbReference>
<comment type="subcellular location">
    <subcellularLocation>
        <location evidence="1">Cytoplasm</location>
    </subcellularLocation>
</comment>
<proteinExistence type="predicted"/>
<dbReference type="EC" id="4.1.3.6" evidence="1"/>
<dbReference type="Gene3D" id="3.40.1080.10">
    <property type="entry name" value="Glutaconate Coenzyme A-transferase"/>
    <property type="match status" value="2"/>
</dbReference>
<evidence type="ECO:0000256" key="1">
    <source>
        <dbReference type="PIRNR" id="PIRNR009451"/>
    </source>
</evidence>
<keyword evidence="1 2" id="KW-0456">Lyase</keyword>
<dbReference type="EC" id="2.8.3.10" evidence="1"/>
<dbReference type="NCBIfam" id="TIGR01584">
    <property type="entry name" value="citF"/>
    <property type="match status" value="1"/>
</dbReference>
<gene>
    <name evidence="2" type="primary">citF</name>
    <name evidence="2" type="ORF">ACFQ3C_05150</name>
</gene>
<sequence length="504" mass="51816">MTRDLPDHLPGYGPLRPYAEAAACPDLPLIPERGDAGTADKRLPDLASALHAAGLREGMTLSFHHHLRNGDGVLNAALDAVAQAGIGDLTLAPSSIFAAHAPLLDHIARGTVTGLRTAYMAGPVAQAVSRGALARPVVLHTHGGRARDIETGRLRVDVAFIAAAMADRAGNLTGAHGPSAFGPLGYGQVDAARARVTVAVTDCLVNELPCAPDIPAAQVDYIVVLDRIGDAARIVSGTTQITTDPKGLRIAAMAGDLIAASGLMRRGMSFQTGAGGTSLAVAARLGHLMADAGVTAGFASGGITAPIVALHRAGLVDRLWNVQSFDLDAVESFASDPRHCGMSASRYANPARDDAIVNALDVMILGATEVGSDFDVNVTTGSDGTIMGGSGGHADAAAGAKLAIVVTPLATRDWPRLVDQVTCRTTPGAHVDAVVTEAGIAINPRRADLAERARHAGLPVMTLEAMRALCPPPPDVPGPAPDAPVVAVCEYRDGSVIDLVRQQR</sequence>
<reference evidence="3" key="1">
    <citation type="journal article" date="2019" name="Int. J. Syst. Evol. Microbiol.">
        <title>The Global Catalogue of Microorganisms (GCM) 10K type strain sequencing project: providing services to taxonomists for standard genome sequencing and annotation.</title>
        <authorList>
            <consortium name="The Broad Institute Genomics Platform"/>
            <consortium name="The Broad Institute Genome Sequencing Center for Infectious Disease"/>
            <person name="Wu L."/>
            <person name="Ma J."/>
        </authorList>
    </citation>
    <scope>NUCLEOTIDE SEQUENCE [LARGE SCALE GENOMIC DNA]</scope>
    <source>
        <strain evidence="3">CCUG 55328</strain>
    </source>
</reference>